<dbReference type="GO" id="GO:0000455">
    <property type="term" value="P:enzyme-directed rRNA pseudouridine synthesis"/>
    <property type="evidence" value="ECO:0007669"/>
    <property type="project" value="TreeGrafter"/>
</dbReference>
<dbReference type="PROSITE" id="PS01129">
    <property type="entry name" value="PSI_RLU"/>
    <property type="match status" value="1"/>
</dbReference>
<dbReference type="InterPro" id="IPR006145">
    <property type="entry name" value="PsdUridine_synth_RsuA/RluA"/>
</dbReference>
<reference evidence="2 3" key="1">
    <citation type="submission" date="2018-03" db="EMBL/GenBank/DDBJ databases">
        <title>Genome sequencing of Ottowia sp.</title>
        <authorList>
            <person name="Kim S.-J."/>
            <person name="Heo J."/>
            <person name="Kwon S.-W."/>
        </authorList>
    </citation>
    <scope>NUCLEOTIDE SEQUENCE [LARGE SCALE GENOMIC DNA]</scope>
    <source>
        <strain evidence="2 3">KADR8-3</strain>
    </source>
</reference>
<gene>
    <name evidence="2" type="ORF">C6570_07335</name>
</gene>
<dbReference type="AlphaFoldDB" id="A0A2S0MDW6"/>
<dbReference type="KEGG" id="otk:C6570_07335"/>
<protein>
    <submittedName>
        <fullName evidence="2">Pseudouridine synthase</fullName>
    </submittedName>
</protein>
<feature type="domain" description="Pseudouridine synthase RsuA/RluA-like" evidence="1">
    <location>
        <begin position="101"/>
        <end position="249"/>
    </location>
</feature>
<dbReference type="RefSeq" id="WP_106702634.1">
    <property type="nucleotide sequence ID" value="NZ_CP027666.1"/>
</dbReference>
<dbReference type="PANTHER" id="PTHR21600">
    <property type="entry name" value="MITOCHONDRIAL RNA PSEUDOURIDINE SYNTHASE"/>
    <property type="match status" value="1"/>
</dbReference>
<name>A0A2S0MDW6_9BURK</name>
<organism evidence="2 3">
    <name type="scientific">Ottowia oryzae</name>
    <dbReference type="NCBI Taxonomy" id="2109914"/>
    <lineage>
        <taxon>Bacteria</taxon>
        <taxon>Pseudomonadati</taxon>
        <taxon>Pseudomonadota</taxon>
        <taxon>Betaproteobacteria</taxon>
        <taxon>Burkholderiales</taxon>
        <taxon>Comamonadaceae</taxon>
        <taxon>Ottowia</taxon>
    </lineage>
</organism>
<dbReference type="GO" id="GO:0009982">
    <property type="term" value="F:pseudouridine synthase activity"/>
    <property type="evidence" value="ECO:0007669"/>
    <property type="project" value="InterPro"/>
</dbReference>
<dbReference type="Gene3D" id="3.30.2350.10">
    <property type="entry name" value="Pseudouridine synthase"/>
    <property type="match status" value="1"/>
</dbReference>
<sequence>MSRPRRPAALPLLDGVSASCAVVHGGPWPSALDFLTARLPVLHRDEWAERFARGEVLDAQGAALAASAPCREGQRLFYYRRLEAEPAAPEAPRVLHQDDTLVVVDKPHFMPVTPGGRFIQRSLLVQLKRMLGLLDLAPLHRIDRETAGLVMLAVRPDVRAAYQALFRDRRIDKLYEAVAPDVPALATPRTHASRLQEDAQRFFLSCEVPGEPNSCSHVQRVAPVGSAGHALYQLRPITGQRHQLRLHMLALSAPILGDTFYPTVLHGPHSEADDLMRPLQLLARELAFEDPLTGQRRVFRSQRQLAGAVGAWPAAAP</sequence>
<dbReference type="InterPro" id="IPR006224">
    <property type="entry name" value="PsdUridine_synth_RluA-like_CS"/>
</dbReference>
<dbReference type="GO" id="GO:0140098">
    <property type="term" value="F:catalytic activity, acting on RNA"/>
    <property type="evidence" value="ECO:0007669"/>
    <property type="project" value="UniProtKB-ARBA"/>
</dbReference>
<evidence type="ECO:0000313" key="2">
    <source>
        <dbReference type="EMBL" id="AVO34079.1"/>
    </source>
</evidence>
<evidence type="ECO:0000313" key="3">
    <source>
        <dbReference type="Proteomes" id="UP000239709"/>
    </source>
</evidence>
<accession>A0A2S0MDW6</accession>
<dbReference type="Proteomes" id="UP000239709">
    <property type="component" value="Chromosome"/>
</dbReference>
<dbReference type="OrthoDB" id="9785808at2"/>
<dbReference type="InterPro" id="IPR050188">
    <property type="entry name" value="RluA_PseudoU_synthase"/>
</dbReference>
<dbReference type="SUPFAM" id="SSF55120">
    <property type="entry name" value="Pseudouridine synthase"/>
    <property type="match status" value="1"/>
</dbReference>
<dbReference type="GO" id="GO:0003723">
    <property type="term" value="F:RNA binding"/>
    <property type="evidence" value="ECO:0007669"/>
    <property type="project" value="InterPro"/>
</dbReference>
<evidence type="ECO:0000259" key="1">
    <source>
        <dbReference type="Pfam" id="PF00849"/>
    </source>
</evidence>
<dbReference type="EMBL" id="CP027666">
    <property type="protein sequence ID" value="AVO34079.1"/>
    <property type="molecule type" value="Genomic_DNA"/>
</dbReference>
<proteinExistence type="predicted"/>
<dbReference type="PANTHER" id="PTHR21600:SF84">
    <property type="entry name" value="PSEUDOURIDINE SYNTHASE RSUA_RLUA-LIKE DOMAIN-CONTAINING PROTEIN"/>
    <property type="match status" value="1"/>
</dbReference>
<dbReference type="InterPro" id="IPR020103">
    <property type="entry name" value="PsdUridine_synth_cat_dom_sf"/>
</dbReference>
<dbReference type="Pfam" id="PF00849">
    <property type="entry name" value="PseudoU_synth_2"/>
    <property type="match status" value="1"/>
</dbReference>
<keyword evidence="3" id="KW-1185">Reference proteome</keyword>